<sequence length="70" mass="7459">MARKAETCPNITPVPGLSGERVFGIEDEAPGLVVTRVGRVANTASRQSLRKAMNERLGNGAVLTRIQILA</sequence>
<evidence type="ECO:0000313" key="2">
    <source>
        <dbReference type="Proteomes" id="UP000559256"/>
    </source>
</evidence>
<protein>
    <submittedName>
        <fullName evidence="1">Uncharacterized protein</fullName>
    </submittedName>
</protein>
<gene>
    <name evidence="1" type="ORF">D9758_008162</name>
</gene>
<keyword evidence="2" id="KW-1185">Reference proteome</keyword>
<dbReference type="Proteomes" id="UP000559256">
    <property type="component" value="Unassembled WGS sequence"/>
</dbReference>
<evidence type="ECO:0000313" key="1">
    <source>
        <dbReference type="EMBL" id="KAF5364919.1"/>
    </source>
</evidence>
<proteinExistence type="predicted"/>
<name>A0A8H5GHK0_9AGAR</name>
<organism evidence="1 2">
    <name type="scientific">Tetrapyrgos nigripes</name>
    <dbReference type="NCBI Taxonomy" id="182062"/>
    <lineage>
        <taxon>Eukaryota</taxon>
        <taxon>Fungi</taxon>
        <taxon>Dikarya</taxon>
        <taxon>Basidiomycota</taxon>
        <taxon>Agaricomycotina</taxon>
        <taxon>Agaricomycetes</taxon>
        <taxon>Agaricomycetidae</taxon>
        <taxon>Agaricales</taxon>
        <taxon>Marasmiineae</taxon>
        <taxon>Marasmiaceae</taxon>
        <taxon>Tetrapyrgos</taxon>
    </lineage>
</organism>
<dbReference type="AlphaFoldDB" id="A0A8H5GHK0"/>
<reference evidence="1 2" key="1">
    <citation type="journal article" date="2020" name="ISME J.">
        <title>Uncovering the hidden diversity of litter-decomposition mechanisms in mushroom-forming fungi.</title>
        <authorList>
            <person name="Floudas D."/>
            <person name="Bentzer J."/>
            <person name="Ahren D."/>
            <person name="Johansson T."/>
            <person name="Persson P."/>
            <person name="Tunlid A."/>
        </authorList>
    </citation>
    <scope>NUCLEOTIDE SEQUENCE [LARGE SCALE GENOMIC DNA]</scope>
    <source>
        <strain evidence="1 2">CBS 291.85</strain>
    </source>
</reference>
<accession>A0A8H5GHK0</accession>
<dbReference type="EMBL" id="JAACJM010000030">
    <property type="protein sequence ID" value="KAF5364919.1"/>
    <property type="molecule type" value="Genomic_DNA"/>
</dbReference>
<comment type="caution">
    <text evidence="1">The sequence shown here is derived from an EMBL/GenBank/DDBJ whole genome shotgun (WGS) entry which is preliminary data.</text>
</comment>